<evidence type="ECO:0000256" key="4">
    <source>
        <dbReference type="ARBA" id="ARBA00022525"/>
    </source>
</evidence>
<gene>
    <name evidence="13" type="primary">SUN41</name>
    <name evidence="13" type="ORF">QCA50_010018</name>
</gene>
<keyword evidence="7" id="KW-0119">Carbohydrate metabolism</keyword>
<dbReference type="AlphaFoldDB" id="A0AAW0G5E1"/>
<evidence type="ECO:0000256" key="8">
    <source>
        <dbReference type="ARBA" id="ARBA00023295"/>
    </source>
</evidence>
<dbReference type="GO" id="GO:0016798">
    <property type="term" value="F:hydrolase activity, acting on glycosyl bonds"/>
    <property type="evidence" value="ECO:0007669"/>
    <property type="project" value="UniProtKB-KW"/>
</dbReference>
<keyword evidence="4" id="KW-0964">Secreted</keyword>
<keyword evidence="14" id="KW-1185">Reference proteome</keyword>
<sequence>MRLIMKFTQATIAAFAALLSVSAAAPAAAANDADCTTTQVHAHHKHKRNVVYDYQYVTVTVDNQGSSIASAVTDALAPSSTAAASVSQVSSAPTFESETETTAASSSAAASSAASSAPASSGSSGSGSGSGSGSYPTGDLADYEDPTEEFEDGKYSCTDFPSGQGVVALDHLGFGGFSGIENSDGSTGGQCKEGSYCSYACQSGMSKTQWPSDQPSSGVSIEKASVESKLSKSVAICRTDYPGTENMVIPTVVEGGSSSVITVIDQKSYYKWKGGKTTAQYYVNNAGIDWTKGCVWGTDGSGIGNWAPLNFGAGYDNVKIVADGDDSVVSGDCTYANGKYNGDGTDGCTVGVTKELSV</sequence>
<name>A0AAW0G5E1_9APHY</name>
<evidence type="ECO:0000256" key="5">
    <source>
        <dbReference type="ARBA" id="ARBA00022729"/>
    </source>
</evidence>
<keyword evidence="6" id="KW-0378">Hydrolase</keyword>
<evidence type="ECO:0000256" key="11">
    <source>
        <dbReference type="SAM" id="MobiDB-lite"/>
    </source>
</evidence>
<evidence type="ECO:0000256" key="12">
    <source>
        <dbReference type="SAM" id="SignalP"/>
    </source>
</evidence>
<dbReference type="GO" id="GO:0009277">
    <property type="term" value="C:fungal-type cell wall"/>
    <property type="evidence" value="ECO:0007669"/>
    <property type="project" value="TreeGrafter"/>
</dbReference>
<dbReference type="GO" id="GO:0000272">
    <property type="term" value="P:polysaccharide catabolic process"/>
    <property type="evidence" value="ECO:0007669"/>
    <property type="project" value="UniProtKB-KW"/>
</dbReference>
<dbReference type="GO" id="GO:0031505">
    <property type="term" value="P:fungal-type cell wall organization"/>
    <property type="evidence" value="ECO:0007669"/>
    <property type="project" value="TreeGrafter"/>
</dbReference>
<keyword evidence="9" id="KW-0961">Cell wall biogenesis/degradation</keyword>
<proteinExistence type="inferred from homology"/>
<evidence type="ECO:0000313" key="14">
    <source>
        <dbReference type="Proteomes" id="UP001385951"/>
    </source>
</evidence>
<reference evidence="13 14" key="1">
    <citation type="submission" date="2022-09" db="EMBL/GenBank/DDBJ databases">
        <authorList>
            <person name="Palmer J.M."/>
        </authorList>
    </citation>
    <scope>NUCLEOTIDE SEQUENCE [LARGE SCALE GENOMIC DNA]</scope>
    <source>
        <strain evidence="13 14">DSM 7382</strain>
    </source>
</reference>
<keyword evidence="5 12" id="KW-0732">Signal</keyword>
<feature type="signal peptide" evidence="12">
    <location>
        <begin position="1"/>
        <end position="29"/>
    </location>
</feature>
<dbReference type="GO" id="GO:0009986">
    <property type="term" value="C:cell surface"/>
    <property type="evidence" value="ECO:0007669"/>
    <property type="project" value="TreeGrafter"/>
</dbReference>
<feature type="chain" id="PRO_5043609203" evidence="12">
    <location>
        <begin position="30"/>
        <end position="358"/>
    </location>
</feature>
<feature type="compositionally biased region" description="Low complexity" evidence="11">
    <location>
        <begin position="114"/>
        <end position="123"/>
    </location>
</feature>
<evidence type="ECO:0000256" key="2">
    <source>
        <dbReference type="ARBA" id="ARBA00010579"/>
    </source>
</evidence>
<keyword evidence="3" id="KW-0134">Cell wall</keyword>
<dbReference type="InterPro" id="IPR005556">
    <property type="entry name" value="SUN"/>
</dbReference>
<organism evidence="13 14">
    <name type="scientific">Cerrena zonata</name>
    <dbReference type="NCBI Taxonomy" id="2478898"/>
    <lineage>
        <taxon>Eukaryota</taxon>
        <taxon>Fungi</taxon>
        <taxon>Dikarya</taxon>
        <taxon>Basidiomycota</taxon>
        <taxon>Agaricomycotina</taxon>
        <taxon>Agaricomycetes</taxon>
        <taxon>Polyporales</taxon>
        <taxon>Cerrenaceae</taxon>
        <taxon>Cerrena</taxon>
    </lineage>
</organism>
<dbReference type="EMBL" id="JASBNA010000015">
    <property type="protein sequence ID" value="KAK7686939.1"/>
    <property type="molecule type" value="Genomic_DNA"/>
</dbReference>
<keyword evidence="10" id="KW-0624">Polysaccharide degradation</keyword>
<evidence type="ECO:0000256" key="1">
    <source>
        <dbReference type="ARBA" id="ARBA00004191"/>
    </source>
</evidence>
<comment type="similarity">
    <text evidence="2">Belongs to the SUN family.</text>
</comment>
<evidence type="ECO:0000256" key="9">
    <source>
        <dbReference type="ARBA" id="ARBA00023316"/>
    </source>
</evidence>
<keyword evidence="8" id="KW-0326">Glycosidase</keyword>
<evidence type="ECO:0000256" key="10">
    <source>
        <dbReference type="ARBA" id="ARBA00023326"/>
    </source>
</evidence>
<dbReference type="Proteomes" id="UP001385951">
    <property type="component" value="Unassembled WGS sequence"/>
</dbReference>
<comment type="subcellular location">
    <subcellularLocation>
        <location evidence="1">Secreted</location>
        <location evidence="1">Cell wall</location>
    </subcellularLocation>
</comment>
<dbReference type="PANTHER" id="PTHR31316:SF0">
    <property type="entry name" value="SECRETED BETA-GLUCOSIDASE SIM1-RELATED"/>
    <property type="match status" value="1"/>
</dbReference>
<feature type="compositionally biased region" description="Acidic residues" evidence="11">
    <location>
        <begin position="141"/>
        <end position="151"/>
    </location>
</feature>
<dbReference type="PANTHER" id="PTHR31316">
    <property type="entry name" value="BETA-GLUCOSIDASE-LIKE PROTEIN NCA3, MITOCHONDRIAL-RELATED"/>
    <property type="match status" value="1"/>
</dbReference>
<evidence type="ECO:0000256" key="6">
    <source>
        <dbReference type="ARBA" id="ARBA00022801"/>
    </source>
</evidence>
<dbReference type="InterPro" id="IPR051526">
    <property type="entry name" value="Beta-Glucosidase_SUN"/>
</dbReference>
<protein>
    <submittedName>
        <fullName evidence="13">Secreted beta-glucosidase sun41</fullName>
    </submittedName>
</protein>
<comment type="caution">
    <text evidence="13">The sequence shown here is derived from an EMBL/GenBank/DDBJ whole genome shotgun (WGS) entry which is preliminary data.</text>
</comment>
<evidence type="ECO:0000313" key="13">
    <source>
        <dbReference type="EMBL" id="KAK7686939.1"/>
    </source>
</evidence>
<feature type="region of interest" description="Disordered" evidence="11">
    <location>
        <begin position="114"/>
        <end position="156"/>
    </location>
</feature>
<evidence type="ECO:0000256" key="3">
    <source>
        <dbReference type="ARBA" id="ARBA00022512"/>
    </source>
</evidence>
<dbReference type="Pfam" id="PF03856">
    <property type="entry name" value="SUN"/>
    <property type="match status" value="2"/>
</dbReference>
<accession>A0AAW0G5E1</accession>
<evidence type="ECO:0000256" key="7">
    <source>
        <dbReference type="ARBA" id="ARBA00023277"/>
    </source>
</evidence>